<evidence type="ECO:0000256" key="1">
    <source>
        <dbReference type="SAM" id="Phobius"/>
    </source>
</evidence>
<dbReference type="AlphaFoldDB" id="A0A5N6H265"/>
<keyword evidence="1" id="KW-0472">Membrane</keyword>
<dbReference type="Proteomes" id="UP000325434">
    <property type="component" value="Unassembled WGS sequence"/>
</dbReference>
<accession>A0A5N6H265</accession>
<evidence type="ECO:0000313" key="2">
    <source>
        <dbReference type="EMBL" id="KAB8248318.1"/>
    </source>
</evidence>
<name>A0A5N6H265_ASPFL</name>
<proteinExistence type="predicted"/>
<reference evidence="2" key="1">
    <citation type="submission" date="2019-04" db="EMBL/GenBank/DDBJ databases">
        <title>Friends and foes A comparative genomics study of 23 Aspergillus species from section Flavi.</title>
        <authorList>
            <consortium name="DOE Joint Genome Institute"/>
            <person name="Kjaerbolling I."/>
            <person name="Vesth T."/>
            <person name="Frisvad J.C."/>
            <person name="Nybo J.L."/>
            <person name="Theobald S."/>
            <person name="Kildgaard S."/>
            <person name="Isbrandt T."/>
            <person name="Kuo A."/>
            <person name="Sato A."/>
            <person name="Lyhne E.K."/>
            <person name="Kogle M.E."/>
            <person name="Wiebenga A."/>
            <person name="Kun R.S."/>
            <person name="Lubbers R.J."/>
            <person name="Makela M.R."/>
            <person name="Barry K."/>
            <person name="Chovatia M."/>
            <person name="Clum A."/>
            <person name="Daum C."/>
            <person name="Haridas S."/>
            <person name="He G."/>
            <person name="LaButti K."/>
            <person name="Lipzen A."/>
            <person name="Mondo S."/>
            <person name="Riley R."/>
            <person name="Salamov A."/>
            <person name="Simmons B.A."/>
            <person name="Magnuson J.K."/>
            <person name="Henrissat B."/>
            <person name="Mortensen U.H."/>
            <person name="Larsen T.O."/>
            <person name="Devries R.P."/>
            <person name="Grigoriev I.V."/>
            <person name="Machida M."/>
            <person name="Baker S.E."/>
            <person name="Andersen M.R."/>
        </authorList>
    </citation>
    <scope>NUCLEOTIDE SEQUENCE [LARGE SCALE GENOMIC DNA]</scope>
    <source>
        <strain evidence="2">CBS 121.62</strain>
    </source>
</reference>
<keyword evidence="1" id="KW-0812">Transmembrane</keyword>
<feature type="transmembrane region" description="Helical" evidence="1">
    <location>
        <begin position="26"/>
        <end position="50"/>
    </location>
</feature>
<keyword evidence="1" id="KW-1133">Transmembrane helix</keyword>
<sequence>MLQLAAFPRRSVDLTVFGSHLSFDVYILQTGSFFCAITALYIYSTLYCAWTLLCGNLVQRTLPTFSLWVSEDPHQHPGSGFQVHSGSVRLNPRNGSVSLLLFHPNNEQFSHDGEDLLGGRANTCSPKLIPRQLFLWRLTFRSTYYG</sequence>
<protein>
    <submittedName>
        <fullName evidence="2">Uncharacterized protein</fullName>
    </submittedName>
</protein>
<organism evidence="2">
    <name type="scientific">Aspergillus flavus</name>
    <dbReference type="NCBI Taxonomy" id="5059"/>
    <lineage>
        <taxon>Eukaryota</taxon>
        <taxon>Fungi</taxon>
        <taxon>Dikarya</taxon>
        <taxon>Ascomycota</taxon>
        <taxon>Pezizomycotina</taxon>
        <taxon>Eurotiomycetes</taxon>
        <taxon>Eurotiomycetidae</taxon>
        <taxon>Eurotiales</taxon>
        <taxon>Aspergillaceae</taxon>
        <taxon>Aspergillus</taxon>
        <taxon>Aspergillus subgen. Circumdati</taxon>
    </lineage>
</organism>
<gene>
    <name evidence="2" type="ORF">BDV35DRAFT_173709</name>
</gene>
<dbReference type="EMBL" id="ML734581">
    <property type="protein sequence ID" value="KAB8248318.1"/>
    <property type="molecule type" value="Genomic_DNA"/>
</dbReference>